<dbReference type="STRING" id="1798535.A2V68_02690"/>
<name>A0A1F4NT63_UNCK3</name>
<proteinExistence type="predicted"/>
<evidence type="ECO:0000313" key="3">
    <source>
        <dbReference type="Proteomes" id="UP000176651"/>
    </source>
</evidence>
<dbReference type="Pfam" id="PF04326">
    <property type="entry name" value="SLFN_AlbA_2"/>
    <property type="match status" value="1"/>
</dbReference>
<evidence type="ECO:0000313" key="2">
    <source>
        <dbReference type="EMBL" id="OGB74498.1"/>
    </source>
</evidence>
<feature type="domain" description="Schlafen AlbA-2" evidence="1">
    <location>
        <begin position="25"/>
        <end position="139"/>
    </location>
</feature>
<dbReference type="InterPro" id="IPR007421">
    <property type="entry name" value="Schlafen_AlbA_2_dom"/>
</dbReference>
<sequence>MLYTKPIDDITHQDILGFCDARIHENSSLDYKQELGRSVIKTIAAMANTWGGLVLIGVEDDDGAPKLPAKGVPYTVGIKETISNLIFSNISPPIFPEVKVCVSPDSKSAFVVIRVPQSNIAPHAISGNTQVYVRTDIGNHPESLVTMDRLQWLTDRRQHSEQLREELIEKAESRFNQFCKRQGYKIPHTDFTISAVPLYPVQQLKNQRDLDQSIKDNMASGYSGSHFPRHIEQERYEPHHHGIHSAIYQDKRQYVSYEEFGAYGLAYTRMDFGRSEVIKEGTEPIRKAYLFDLLRLTDLFLEFVANWYEELGYWGMIDVRFTLRKVNDVEFRDLPPLRGYMRFDDIAKSPIDGSMKFTKIIGYQDLSQNRNEILLDLFTEMALALGFSHITRDLVVKHLVEDGRIVTQESSAPVT</sequence>
<dbReference type="InterPro" id="IPR038461">
    <property type="entry name" value="Schlafen_AlbA_2_dom_sf"/>
</dbReference>
<accession>A0A1F4NT63</accession>
<evidence type="ECO:0000259" key="1">
    <source>
        <dbReference type="Pfam" id="PF04326"/>
    </source>
</evidence>
<organism evidence="2 3">
    <name type="scientific">candidate division Kazan bacterium RBG_13_50_9</name>
    <dbReference type="NCBI Taxonomy" id="1798535"/>
    <lineage>
        <taxon>Bacteria</taxon>
        <taxon>Bacteria division Kazan-3B-28</taxon>
    </lineage>
</organism>
<reference evidence="2 3" key="1">
    <citation type="journal article" date="2016" name="Nat. Commun.">
        <title>Thousands of microbial genomes shed light on interconnected biogeochemical processes in an aquifer system.</title>
        <authorList>
            <person name="Anantharaman K."/>
            <person name="Brown C.T."/>
            <person name="Hug L.A."/>
            <person name="Sharon I."/>
            <person name="Castelle C.J."/>
            <person name="Probst A.J."/>
            <person name="Thomas B.C."/>
            <person name="Singh A."/>
            <person name="Wilkins M.J."/>
            <person name="Karaoz U."/>
            <person name="Brodie E.L."/>
            <person name="Williams K.H."/>
            <person name="Hubbard S.S."/>
            <person name="Banfield J.F."/>
        </authorList>
    </citation>
    <scope>NUCLEOTIDE SEQUENCE [LARGE SCALE GENOMIC DNA]</scope>
</reference>
<comment type="caution">
    <text evidence="2">The sequence shown here is derived from an EMBL/GenBank/DDBJ whole genome shotgun (WGS) entry which is preliminary data.</text>
</comment>
<dbReference type="EMBL" id="META01000001">
    <property type="protein sequence ID" value="OGB74498.1"/>
    <property type="molecule type" value="Genomic_DNA"/>
</dbReference>
<dbReference type="PANTHER" id="PTHR30595">
    <property type="entry name" value="GLPR-RELATED TRANSCRIPTIONAL REPRESSOR"/>
    <property type="match status" value="1"/>
</dbReference>
<dbReference type="Gene3D" id="3.30.950.30">
    <property type="entry name" value="Schlafen, AAA domain"/>
    <property type="match status" value="1"/>
</dbReference>
<gene>
    <name evidence="2" type="ORF">A2V68_02690</name>
</gene>
<protein>
    <recommendedName>
        <fullName evidence="1">Schlafen AlbA-2 domain-containing protein</fullName>
    </recommendedName>
</protein>
<dbReference type="Proteomes" id="UP000176651">
    <property type="component" value="Unassembled WGS sequence"/>
</dbReference>
<dbReference type="AlphaFoldDB" id="A0A1F4NT63"/>
<dbReference type="PANTHER" id="PTHR30595:SF6">
    <property type="entry name" value="SCHLAFEN ALBA-2 DOMAIN-CONTAINING PROTEIN"/>
    <property type="match status" value="1"/>
</dbReference>